<sequence>MSPLDASVLPVGIRSRLIRNVNDITIHLLEAGFETPGRPAVLLLHGFPELAYSWRKVMLPLARAGYHVIAPDARGYGRSSGSDVKHEDDLRPFGTRNKVIDNLALVAALGYRSVDAVIGHDQGSPIAGWCALTRPDVFKSVVLMSSPFRGAPGAFPFNTANQPVASAPASSAADDIHEALTHLTPPRKYYMRYYTTPPANDNMWHAKQGLHNFLRAYYHMKSADWVQNKPFPLSSLIASEWEKLPRYYVMDLDKGMAESVGPEMPSSEAIARCEWLPDAELQVYSGEYGRTGFQGGLQGYRIGPVDQELQIFAGVKITVPSMFMGGRSDWGVYQTPGGLQYVENELTTNYQGTHLVDRAGHWVQQEQPEAVSRLLLEFLDRNR</sequence>
<gene>
    <name evidence="3" type="ORF">BCM14_2324</name>
</gene>
<dbReference type="Proteomes" id="UP000238308">
    <property type="component" value="Unassembled WGS sequence"/>
</dbReference>
<protein>
    <submittedName>
        <fullName evidence="3">Alpha-beta hydrolase superfamily lysophospholipase</fullName>
    </submittedName>
</protein>
<evidence type="ECO:0000313" key="3">
    <source>
        <dbReference type="EMBL" id="PRY97184.1"/>
    </source>
</evidence>
<dbReference type="InterPro" id="IPR000639">
    <property type="entry name" value="Epox_hydrolase-like"/>
</dbReference>
<comment type="caution">
    <text evidence="3">The sequence shown here is derived from an EMBL/GenBank/DDBJ whole genome shotgun (WGS) entry which is preliminary data.</text>
</comment>
<reference evidence="3 4" key="1">
    <citation type="submission" date="2018-03" db="EMBL/GenBank/DDBJ databases">
        <title>Genomic Encyclopedia of Type Strains, Phase III (KMG-III): the genomes of soil and plant-associated and newly described type strains.</title>
        <authorList>
            <person name="Whitman W."/>
        </authorList>
    </citation>
    <scope>NUCLEOTIDE SEQUENCE [LARGE SCALE GENOMIC DNA]</scope>
    <source>
        <strain evidence="3 4">MWH-P2sevCIIIb</strain>
    </source>
</reference>
<dbReference type="RefSeq" id="WP_106228155.1">
    <property type="nucleotide sequence ID" value="NZ_PVTV01000015.1"/>
</dbReference>
<dbReference type="InterPro" id="IPR029058">
    <property type="entry name" value="AB_hydrolase_fold"/>
</dbReference>
<name>A0A2T0XE18_9BURK</name>
<evidence type="ECO:0000256" key="1">
    <source>
        <dbReference type="ARBA" id="ARBA00022801"/>
    </source>
</evidence>
<accession>A0A2T0XE18</accession>
<dbReference type="OrthoDB" id="2987348at2"/>
<feature type="domain" description="AB hydrolase-1" evidence="2">
    <location>
        <begin position="39"/>
        <end position="364"/>
    </location>
</feature>
<dbReference type="GO" id="GO:0016787">
    <property type="term" value="F:hydrolase activity"/>
    <property type="evidence" value="ECO:0007669"/>
    <property type="project" value="UniProtKB-KW"/>
</dbReference>
<dbReference type="PRINTS" id="PR00412">
    <property type="entry name" value="EPOXHYDRLASE"/>
</dbReference>
<proteinExistence type="predicted"/>
<organism evidence="3 4">
    <name type="scientific">Jezberella montanilacus</name>
    <dbReference type="NCBI Taxonomy" id="323426"/>
    <lineage>
        <taxon>Bacteria</taxon>
        <taxon>Pseudomonadati</taxon>
        <taxon>Pseudomonadota</taxon>
        <taxon>Betaproteobacteria</taxon>
        <taxon>Burkholderiales</taxon>
        <taxon>Alcaligenaceae</taxon>
        <taxon>Jezberella</taxon>
    </lineage>
</organism>
<dbReference type="SUPFAM" id="SSF53474">
    <property type="entry name" value="alpha/beta-Hydrolases"/>
    <property type="match status" value="1"/>
</dbReference>
<dbReference type="AlphaFoldDB" id="A0A2T0XE18"/>
<dbReference type="EMBL" id="PVTV01000015">
    <property type="protein sequence ID" value="PRY97184.1"/>
    <property type="molecule type" value="Genomic_DNA"/>
</dbReference>
<evidence type="ECO:0000259" key="2">
    <source>
        <dbReference type="Pfam" id="PF00561"/>
    </source>
</evidence>
<dbReference type="Pfam" id="PF00561">
    <property type="entry name" value="Abhydrolase_1"/>
    <property type="match status" value="1"/>
</dbReference>
<dbReference type="InterPro" id="IPR000073">
    <property type="entry name" value="AB_hydrolase_1"/>
</dbReference>
<keyword evidence="4" id="KW-1185">Reference proteome</keyword>
<keyword evidence="1 3" id="KW-0378">Hydrolase</keyword>
<dbReference type="Gene3D" id="3.40.50.1820">
    <property type="entry name" value="alpha/beta hydrolase"/>
    <property type="match status" value="1"/>
</dbReference>
<evidence type="ECO:0000313" key="4">
    <source>
        <dbReference type="Proteomes" id="UP000238308"/>
    </source>
</evidence>
<dbReference type="PANTHER" id="PTHR43329">
    <property type="entry name" value="EPOXIDE HYDROLASE"/>
    <property type="match status" value="1"/>
</dbReference>